<dbReference type="EMBL" id="BTSY01000001">
    <property type="protein sequence ID" value="GMT12254.1"/>
    <property type="molecule type" value="Genomic_DNA"/>
</dbReference>
<evidence type="ECO:0000313" key="1">
    <source>
        <dbReference type="EMBL" id="GMT12254.1"/>
    </source>
</evidence>
<name>A0AAV5V0X7_9BILA</name>
<reference evidence="1" key="1">
    <citation type="submission" date="2023-10" db="EMBL/GenBank/DDBJ databases">
        <title>Genome assembly of Pristionchus species.</title>
        <authorList>
            <person name="Yoshida K."/>
            <person name="Sommer R.J."/>
        </authorList>
    </citation>
    <scope>NUCLEOTIDE SEQUENCE</scope>
    <source>
        <strain evidence="1">RS5133</strain>
    </source>
</reference>
<comment type="caution">
    <text evidence="1">The sequence shown here is derived from an EMBL/GenBank/DDBJ whole genome shotgun (WGS) entry which is preliminary data.</text>
</comment>
<keyword evidence="2" id="KW-1185">Reference proteome</keyword>
<accession>A0AAV5V0X7</accession>
<organism evidence="1 2">
    <name type="scientific">Pristionchus fissidentatus</name>
    <dbReference type="NCBI Taxonomy" id="1538716"/>
    <lineage>
        <taxon>Eukaryota</taxon>
        <taxon>Metazoa</taxon>
        <taxon>Ecdysozoa</taxon>
        <taxon>Nematoda</taxon>
        <taxon>Chromadorea</taxon>
        <taxon>Rhabditida</taxon>
        <taxon>Rhabditina</taxon>
        <taxon>Diplogasteromorpha</taxon>
        <taxon>Diplogasteroidea</taxon>
        <taxon>Neodiplogasteridae</taxon>
        <taxon>Pristionchus</taxon>
    </lineage>
</organism>
<proteinExistence type="predicted"/>
<dbReference type="AlphaFoldDB" id="A0AAV5V0X7"/>
<protein>
    <submittedName>
        <fullName evidence="1">Uncharacterized protein</fullName>
    </submittedName>
</protein>
<evidence type="ECO:0000313" key="2">
    <source>
        <dbReference type="Proteomes" id="UP001432322"/>
    </source>
</evidence>
<sequence>DGHCSTPRRVPLTCASLAVEPAEDSRGIGRRYDSSVRSLLLPAAALQRPVRQWIIQEPSRLHSTEHGRLHWKGRSSSQAGVLLAAAEQRLPRLIFDI</sequence>
<gene>
    <name evidence="1" type="ORF">PFISCL1PPCAC_3551</name>
</gene>
<dbReference type="Proteomes" id="UP001432322">
    <property type="component" value="Unassembled WGS sequence"/>
</dbReference>
<feature type="non-terminal residue" evidence="1">
    <location>
        <position position="1"/>
    </location>
</feature>